<dbReference type="InterPro" id="IPR012340">
    <property type="entry name" value="NA-bd_OB-fold"/>
</dbReference>
<comment type="caution">
    <text evidence="2">The sequence shown here is derived from an EMBL/GenBank/DDBJ whole genome shotgun (WGS) entry which is preliminary data.</text>
</comment>
<accession>A0A9Q0YPQ9</accession>
<gene>
    <name evidence="2" type="ORF">HOLleu_34070</name>
</gene>
<protein>
    <recommendedName>
        <fullName evidence="1">Shieldin complex subunit 2 first OB fold domain-containing protein</fullName>
    </recommendedName>
</protein>
<name>A0A9Q0YPQ9_HOLLE</name>
<dbReference type="Gene3D" id="2.40.50.140">
    <property type="entry name" value="Nucleic acid-binding proteins"/>
    <property type="match status" value="1"/>
</dbReference>
<dbReference type="AlphaFoldDB" id="A0A9Q0YPQ9"/>
<dbReference type="SUPFAM" id="SSF50249">
    <property type="entry name" value="Nucleic acid-binding proteins"/>
    <property type="match status" value="1"/>
</dbReference>
<evidence type="ECO:0000259" key="1">
    <source>
        <dbReference type="Pfam" id="PF21669"/>
    </source>
</evidence>
<evidence type="ECO:0000313" key="2">
    <source>
        <dbReference type="EMBL" id="KAJ8026274.1"/>
    </source>
</evidence>
<dbReference type="Pfam" id="PF21669">
    <property type="entry name" value="SHLD2_OB1"/>
    <property type="match status" value="1"/>
</dbReference>
<dbReference type="Proteomes" id="UP001152320">
    <property type="component" value="Chromosome 17"/>
</dbReference>
<reference evidence="2" key="1">
    <citation type="submission" date="2021-10" db="EMBL/GenBank/DDBJ databases">
        <title>Tropical sea cucumber genome reveals ecological adaptation and Cuvierian tubules defense mechanism.</title>
        <authorList>
            <person name="Chen T."/>
        </authorList>
    </citation>
    <scope>NUCLEOTIDE SEQUENCE</scope>
    <source>
        <strain evidence="2">Nanhai2018</strain>
        <tissue evidence="2">Muscle</tissue>
    </source>
</reference>
<dbReference type="OrthoDB" id="6159020at2759"/>
<keyword evidence="3" id="KW-1185">Reference proteome</keyword>
<evidence type="ECO:0000313" key="3">
    <source>
        <dbReference type="Proteomes" id="UP001152320"/>
    </source>
</evidence>
<dbReference type="EMBL" id="JAIZAY010000017">
    <property type="protein sequence ID" value="KAJ8026274.1"/>
    <property type="molecule type" value="Genomic_DNA"/>
</dbReference>
<feature type="domain" description="Shieldin complex subunit 2 first OB fold" evidence="1">
    <location>
        <begin position="208"/>
        <end position="266"/>
    </location>
</feature>
<sequence length="337" mass="37665">MAYVALSRVTSLQGLNVYNFQPDLIYCNDLVEKALTSMTPCDLSNSTHYNIILQNIKDLISKGQQTQGPYQPPLKVLLATRSDVINYKRDNVDKSMIYLALCDESGFVKATHYEPEKIEKFANGTTVVIKNDIFRSDKTIALTSQSKPFKTSALVVPERLLTEAVNSVRPATPPPMPISQIQSSPEKTMASVIGVVQQDEVPRNVLVRGQEVPIRTLVLGQQQDKIKVSLWRKDANAPVQSGDCVAVTNVVVKKYQGETQLSSTRTKVQKTEMPSEETLQEIITYNDEENFIQLLMANDMTIKVQEGLLRQVLQVETPNDWQEVLDALLPIRAAITT</sequence>
<dbReference type="InterPro" id="IPR049507">
    <property type="entry name" value="SHLD2_OB1"/>
</dbReference>
<organism evidence="2 3">
    <name type="scientific">Holothuria leucospilota</name>
    <name type="common">Black long sea cucumber</name>
    <name type="synonym">Mertensiothuria leucospilota</name>
    <dbReference type="NCBI Taxonomy" id="206669"/>
    <lineage>
        <taxon>Eukaryota</taxon>
        <taxon>Metazoa</taxon>
        <taxon>Echinodermata</taxon>
        <taxon>Eleutherozoa</taxon>
        <taxon>Echinozoa</taxon>
        <taxon>Holothuroidea</taxon>
        <taxon>Aspidochirotacea</taxon>
        <taxon>Aspidochirotida</taxon>
        <taxon>Holothuriidae</taxon>
        <taxon>Holothuria</taxon>
    </lineage>
</organism>
<proteinExistence type="predicted"/>